<accession>A0A9J6QLL5</accession>
<dbReference type="AlphaFoldDB" id="A0A9J6QLL5"/>
<evidence type="ECO:0000313" key="1">
    <source>
        <dbReference type="EMBL" id="MCU7378057.1"/>
    </source>
</evidence>
<comment type="caution">
    <text evidence="1">The sequence shown here is derived from an EMBL/GenBank/DDBJ whole genome shotgun (WGS) entry which is preliminary data.</text>
</comment>
<dbReference type="RefSeq" id="WP_253019735.1">
    <property type="nucleotide sequence ID" value="NZ_JAOSHN010000002.1"/>
</dbReference>
<protein>
    <submittedName>
        <fullName evidence="1">Uncharacterized protein</fullName>
    </submittedName>
</protein>
<evidence type="ECO:0000313" key="2">
    <source>
        <dbReference type="Proteomes" id="UP001065549"/>
    </source>
</evidence>
<gene>
    <name evidence="1" type="ORF">OBO34_06785</name>
</gene>
<dbReference type="EMBL" id="JAOSHN010000002">
    <property type="protein sequence ID" value="MCU7378057.1"/>
    <property type="molecule type" value="Genomic_DNA"/>
</dbReference>
<sequence length="85" mass="9409">MDPSFSGDYMCEVGLPNQEIAFVYNKEILQKLTDIIPQAAAISIQEALYSNDAKRDAQAASPIGKLLRIRPGKTFTTVLFWGFAL</sequence>
<keyword evidence="2" id="KW-1185">Reference proteome</keyword>
<name>A0A9J6QLL5_9FIRM</name>
<proteinExistence type="predicted"/>
<reference evidence="1" key="1">
    <citation type="submission" date="2022-09" db="EMBL/GenBank/DDBJ databases">
        <title>Culturomic study of gut microbiota in children with autism spectrum disorder.</title>
        <authorList>
            <person name="Efimov B.A."/>
            <person name="Chaplin A.V."/>
            <person name="Sokolova S.R."/>
            <person name="Pikina A.P."/>
            <person name="Korzhanova M."/>
            <person name="Belova V."/>
            <person name="Korostin D."/>
        </authorList>
    </citation>
    <scope>NUCLEOTIDE SEQUENCE</scope>
    <source>
        <strain evidence="1">ASD5510</strain>
    </source>
</reference>
<dbReference type="Proteomes" id="UP001065549">
    <property type="component" value="Unassembled WGS sequence"/>
</dbReference>
<organism evidence="1 2">
    <name type="scientific">Hominibacterium faecale</name>
    <dbReference type="NCBI Taxonomy" id="2839743"/>
    <lineage>
        <taxon>Bacteria</taxon>
        <taxon>Bacillati</taxon>
        <taxon>Bacillota</taxon>
        <taxon>Clostridia</taxon>
        <taxon>Peptostreptococcales</taxon>
        <taxon>Anaerovoracaceae</taxon>
        <taxon>Hominibacterium</taxon>
    </lineage>
</organism>